<comment type="caution">
    <text evidence="1">The sequence shown here is derived from an EMBL/GenBank/DDBJ whole genome shotgun (WGS) entry which is preliminary data.</text>
</comment>
<keyword evidence="2" id="KW-1185">Reference proteome</keyword>
<name>A0A368FIK6_ANCCA</name>
<reference evidence="1 2" key="1">
    <citation type="submission" date="2014-10" db="EMBL/GenBank/DDBJ databases">
        <title>Draft genome of the hookworm Ancylostoma caninum.</title>
        <authorList>
            <person name="Mitreva M."/>
        </authorList>
    </citation>
    <scope>NUCLEOTIDE SEQUENCE [LARGE SCALE GENOMIC DNA]</scope>
    <source>
        <strain evidence="1 2">Baltimore</strain>
    </source>
</reference>
<dbReference type="AlphaFoldDB" id="A0A368FIK6"/>
<evidence type="ECO:0000313" key="1">
    <source>
        <dbReference type="EMBL" id="RCN31378.1"/>
    </source>
</evidence>
<dbReference type="Proteomes" id="UP000252519">
    <property type="component" value="Unassembled WGS sequence"/>
</dbReference>
<gene>
    <name evidence="1" type="ORF">ANCCAN_22831</name>
</gene>
<organism evidence="1 2">
    <name type="scientific">Ancylostoma caninum</name>
    <name type="common">Dog hookworm</name>
    <dbReference type="NCBI Taxonomy" id="29170"/>
    <lineage>
        <taxon>Eukaryota</taxon>
        <taxon>Metazoa</taxon>
        <taxon>Ecdysozoa</taxon>
        <taxon>Nematoda</taxon>
        <taxon>Chromadorea</taxon>
        <taxon>Rhabditida</taxon>
        <taxon>Rhabditina</taxon>
        <taxon>Rhabditomorpha</taxon>
        <taxon>Strongyloidea</taxon>
        <taxon>Ancylostomatidae</taxon>
        <taxon>Ancylostomatinae</taxon>
        <taxon>Ancylostoma</taxon>
    </lineage>
</organism>
<accession>A0A368FIK6</accession>
<protein>
    <submittedName>
        <fullName evidence="1">Uncharacterized protein</fullName>
    </submittedName>
</protein>
<evidence type="ECO:0000313" key="2">
    <source>
        <dbReference type="Proteomes" id="UP000252519"/>
    </source>
</evidence>
<sequence>MANDDFSYMEPELNSGLSAVKTNKELSFSPAGTDGSNPTVHESFDSPVNALSGGIRRIIIEANAVKLPPLDLSPIIDNVVKESLNLHRDRFVCLDQMETAHCFRFAFFFASSGEY</sequence>
<dbReference type="EMBL" id="JOJR01001314">
    <property type="protein sequence ID" value="RCN31378.1"/>
    <property type="molecule type" value="Genomic_DNA"/>
</dbReference>
<proteinExistence type="predicted"/>